<evidence type="ECO:0000313" key="8">
    <source>
        <dbReference type="EMBL" id="KAG6416340.1"/>
    </source>
</evidence>
<dbReference type="PANTHER" id="PTHR47973">
    <property type="entry name" value="CYSTEINE-RICH RECEPTOR-LIKE PROTEIN KINASE 3"/>
    <property type="match status" value="1"/>
</dbReference>
<dbReference type="SUPFAM" id="SSF56112">
    <property type="entry name" value="Protein kinase-like (PK-like)"/>
    <property type="match status" value="1"/>
</dbReference>
<keyword evidence="1" id="KW-0808">Transferase</keyword>
<feature type="compositionally biased region" description="Low complexity" evidence="6">
    <location>
        <begin position="230"/>
        <end position="249"/>
    </location>
</feature>
<dbReference type="Gene3D" id="3.30.200.20">
    <property type="entry name" value="Phosphorylase Kinase, domain 1"/>
    <property type="match status" value="1"/>
</dbReference>
<dbReference type="PROSITE" id="PS00107">
    <property type="entry name" value="PROTEIN_KINASE_ATP"/>
    <property type="match status" value="1"/>
</dbReference>
<name>A0A8X8XKZ9_SALSN</name>
<evidence type="ECO:0000256" key="5">
    <source>
        <dbReference type="PROSITE-ProRule" id="PRU10141"/>
    </source>
</evidence>
<proteinExistence type="predicted"/>
<organism evidence="8">
    <name type="scientific">Salvia splendens</name>
    <name type="common">Scarlet sage</name>
    <dbReference type="NCBI Taxonomy" id="180675"/>
    <lineage>
        <taxon>Eukaryota</taxon>
        <taxon>Viridiplantae</taxon>
        <taxon>Streptophyta</taxon>
        <taxon>Embryophyta</taxon>
        <taxon>Tracheophyta</taxon>
        <taxon>Spermatophyta</taxon>
        <taxon>Magnoliopsida</taxon>
        <taxon>eudicotyledons</taxon>
        <taxon>Gunneridae</taxon>
        <taxon>Pentapetalae</taxon>
        <taxon>asterids</taxon>
        <taxon>lamiids</taxon>
        <taxon>Lamiales</taxon>
        <taxon>Lamiaceae</taxon>
        <taxon>Nepetoideae</taxon>
        <taxon>Mentheae</taxon>
        <taxon>Salviinae</taxon>
        <taxon>Salvia</taxon>
        <taxon>Salvia subgen. Calosphace</taxon>
        <taxon>core Calosphace</taxon>
    </lineage>
</organism>
<evidence type="ECO:0000256" key="1">
    <source>
        <dbReference type="ARBA" id="ARBA00022679"/>
    </source>
</evidence>
<dbReference type="InterPro" id="IPR001245">
    <property type="entry name" value="Ser-Thr/Tyr_kinase_cat_dom"/>
</dbReference>
<dbReference type="FunFam" id="3.30.200.20:FF:000225">
    <property type="entry name" value="cold-responsive protein kinase 1"/>
    <property type="match status" value="1"/>
</dbReference>
<gene>
    <name evidence="8" type="ORF">SASPL_123768</name>
</gene>
<evidence type="ECO:0000313" key="9">
    <source>
        <dbReference type="Proteomes" id="UP000298416"/>
    </source>
</evidence>
<reference evidence="8" key="1">
    <citation type="submission" date="2018-01" db="EMBL/GenBank/DDBJ databases">
        <authorList>
            <person name="Mao J.F."/>
        </authorList>
    </citation>
    <scope>NUCLEOTIDE SEQUENCE</scope>
    <source>
        <strain evidence="8">Huo1</strain>
        <tissue evidence="8">Leaf</tissue>
    </source>
</reference>
<keyword evidence="4 5" id="KW-0067">ATP-binding</keyword>
<evidence type="ECO:0000256" key="4">
    <source>
        <dbReference type="ARBA" id="ARBA00022840"/>
    </source>
</evidence>
<dbReference type="AlphaFoldDB" id="A0A8X8XKZ9"/>
<dbReference type="InterPro" id="IPR017441">
    <property type="entry name" value="Protein_kinase_ATP_BS"/>
</dbReference>
<dbReference type="InterPro" id="IPR000719">
    <property type="entry name" value="Prot_kinase_dom"/>
</dbReference>
<feature type="region of interest" description="Disordered" evidence="6">
    <location>
        <begin position="221"/>
        <end position="249"/>
    </location>
</feature>
<protein>
    <recommendedName>
        <fullName evidence="7">Protein kinase domain-containing protein</fullName>
    </recommendedName>
</protein>
<feature type="binding site" evidence="5">
    <location>
        <position position="72"/>
    </location>
    <ligand>
        <name>ATP</name>
        <dbReference type="ChEBI" id="CHEBI:30616"/>
    </ligand>
</feature>
<reference evidence="8" key="2">
    <citation type="submission" date="2020-08" db="EMBL/GenBank/DDBJ databases">
        <title>Plant Genome Project.</title>
        <authorList>
            <person name="Zhang R.-G."/>
        </authorList>
    </citation>
    <scope>NUCLEOTIDE SEQUENCE</scope>
    <source>
        <strain evidence="8">Huo1</strain>
        <tissue evidence="8">Leaf</tissue>
    </source>
</reference>
<dbReference type="InterPro" id="IPR011009">
    <property type="entry name" value="Kinase-like_dom_sf"/>
</dbReference>
<dbReference type="GO" id="GO:0005524">
    <property type="term" value="F:ATP binding"/>
    <property type="evidence" value="ECO:0007669"/>
    <property type="project" value="UniProtKB-UniRule"/>
</dbReference>
<dbReference type="GO" id="GO:0004672">
    <property type="term" value="F:protein kinase activity"/>
    <property type="evidence" value="ECO:0007669"/>
    <property type="project" value="InterPro"/>
</dbReference>
<evidence type="ECO:0000256" key="2">
    <source>
        <dbReference type="ARBA" id="ARBA00022741"/>
    </source>
</evidence>
<dbReference type="Proteomes" id="UP000298416">
    <property type="component" value="Unassembled WGS sequence"/>
</dbReference>
<accession>A0A8X8XKZ9</accession>
<keyword evidence="2 5" id="KW-0547">Nucleotide-binding</keyword>
<evidence type="ECO:0000256" key="6">
    <source>
        <dbReference type="SAM" id="MobiDB-lite"/>
    </source>
</evidence>
<dbReference type="PROSITE" id="PS50011">
    <property type="entry name" value="PROTEIN_KINASE_DOM"/>
    <property type="match status" value="1"/>
</dbReference>
<sequence>MTCLSFLCGRNSAQSDPVLGDELSGVQNVTLYPYKELTIATNGFSKANKIGEGGFGSVYKGKLRNGQMAAIKVLSADSRQGVREFLTEIQVISDIEHENLVKLYGCCVEQNQRILVYNYLENNSLATTLLVVVFGMQTWQLYERKELVLLVDTALNRQFDAEQACKFLKIGLLCTQDSPKLRPSMSTVVRMLTGEQDFDEDAITKPGLISDFMDLKIKSDPKPKPNAHLTSSNFNSSGSNTAANSTWTSAPSSIATMPFTAVYDRSS</sequence>
<keyword evidence="3" id="KW-0418">Kinase</keyword>
<dbReference type="InterPro" id="IPR052059">
    <property type="entry name" value="CR_Ser/Thr_kinase"/>
</dbReference>
<feature type="domain" description="Protein kinase" evidence="7">
    <location>
        <begin position="44"/>
        <end position="267"/>
    </location>
</feature>
<evidence type="ECO:0000256" key="3">
    <source>
        <dbReference type="ARBA" id="ARBA00022777"/>
    </source>
</evidence>
<dbReference type="Gene3D" id="1.10.510.10">
    <property type="entry name" value="Transferase(Phosphotransferase) domain 1"/>
    <property type="match status" value="1"/>
</dbReference>
<comment type="caution">
    <text evidence="8">The sequence shown here is derived from an EMBL/GenBank/DDBJ whole genome shotgun (WGS) entry which is preliminary data.</text>
</comment>
<evidence type="ECO:0000259" key="7">
    <source>
        <dbReference type="PROSITE" id="PS50011"/>
    </source>
</evidence>
<dbReference type="Pfam" id="PF07714">
    <property type="entry name" value="PK_Tyr_Ser-Thr"/>
    <property type="match status" value="1"/>
</dbReference>
<dbReference type="EMBL" id="PNBA02000008">
    <property type="protein sequence ID" value="KAG6416340.1"/>
    <property type="molecule type" value="Genomic_DNA"/>
</dbReference>
<keyword evidence="9" id="KW-1185">Reference proteome</keyword>